<accession>R7QAJ2</accession>
<dbReference type="GeneID" id="17322610"/>
<dbReference type="KEGG" id="ccp:CHC_T00003561001"/>
<protein>
    <submittedName>
        <fullName evidence="2">Uncharacterized protein</fullName>
    </submittedName>
</protein>
<name>R7QAJ2_CHOCR</name>
<keyword evidence="3" id="KW-1185">Reference proteome</keyword>
<dbReference type="Gramene" id="CDF35074">
    <property type="protein sequence ID" value="CDF35074"/>
    <property type="gene ID" value="CHC_T00003561001"/>
</dbReference>
<dbReference type="EMBL" id="HG001717">
    <property type="protein sequence ID" value="CDF35074.1"/>
    <property type="molecule type" value="Genomic_DNA"/>
</dbReference>
<gene>
    <name evidence="2" type="ORF">CHC_T00003561001</name>
</gene>
<feature type="compositionally biased region" description="Basic and acidic residues" evidence="1">
    <location>
        <begin position="157"/>
        <end position="177"/>
    </location>
</feature>
<reference evidence="3" key="1">
    <citation type="journal article" date="2013" name="Proc. Natl. Acad. Sci. U.S.A.">
        <title>Genome structure and metabolic features in the red seaweed Chondrus crispus shed light on evolution of the Archaeplastida.</title>
        <authorList>
            <person name="Collen J."/>
            <person name="Porcel B."/>
            <person name="Carre W."/>
            <person name="Ball S.G."/>
            <person name="Chaparro C."/>
            <person name="Tonon T."/>
            <person name="Barbeyron T."/>
            <person name="Michel G."/>
            <person name="Noel B."/>
            <person name="Valentin K."/>
            <person name="Elias M."/>
            <person name="Artiguenave F."/>
            <person name="Arun A."/>
            <person name="Aury J.M."/>
            <person name="Barbosa-Neto J.F."/>
            <person name="Bothwell J.H."/>
            <person name="Bouget F.Y."/>
            <person name="Brillet L."/>
            <person name="Cabello-Hurtado F."/>
            <person name="Capella-Gutierrez S."/>
            <person name="Charrier B."/>
            <person name="Cladiere L."/>
            <person name="Cock J.M."/>
            <person name="Coelho S.M."/>
            <person name="Colleoni C."/>
            <person name="Czjzek M."/>
            <person name="Da Silva C."/>
            <person name="Delage L."/>
            <person name="Denoeud F."/>
            <person name="Deschamps P."/>
            <person name="Dittami S.M."/>
            <person name="Gabaldon T."/>
            <person name="Gachon C.M."/>
            <person name="Groisillier A."/>
            <person name="Herve C."/>
            <person name="Jabbari K."/>
            <person name="Katinka M."/>
            <person name="Kloareg B."/>
            <person name="Kowalczyk N."/>
            <person name="Labadie K."/>
            <person name="Leblanc C."/>
            <person name="Lopez P.J."/>
            <person name="McLachlan D.H."/>
            <person name="Meslet-Cladiere L."/>
            <person name="Moustafa A."/>
            <person name="Nehr Z."/>
            <person name="Nyvall Collen P."/>
            <person name="Panaud O."/>
            <person name="Partensky F."/>
            <person name="Poulain J."/>
            <person name="Rensing S.A."/>
            <person name="Rousvoal S."/>
            <person name="Samson G."/>
            <person name="Symeonidi A."/>
            <person name="Weissenbach J."/>
            <person name="Zambounis A."/>
            <person name="Wincker P."/>
            <person name="Boyen C."/>
        </authorList>
    </citation>
    <scope>NUCLEOTIDE SEQUENCE [LARGE SCALE GENOMIC DNA]</scope>
    <source>
        <strain evidence="3">cv. Stackhouse</strain>
    </source>
</reference>
<evidence type="ECO:0000313" key="3">
    <source>
        <dbReference type="Proteomes" id="UP000012073"/>
    </source>
</evidence>
<dbReference type="Proteomes" id="UP000012073">
    <property type="component" value="Unassembled WGS sequence"/>
</dbReference>
<sequence length="188" mass="20688">MVPEATRQARQHFRHVPFVPVLGVALRDVLGVHSPGRLDNWVGGSPPHSDLGRSECGRQAGARGARRLLLRTRRWGRRWAGCHSGDRRSSRRESRRLGSCGTCRFRHTGCDARSPCADTRTRWGDARLAGARTRDIGRRPKKCADPADEAWCGTGGGDRERDGRERSDVLEGGRESGEGDGSAGEEDH</sequence>
<proteinExistence type="predicted"/>
<evidence type="ECO:0000313" key="2">
    <source>
        <dbReference type="EMBL" id="CDF35074.1"/>
    </source>
</evidence>
<organism evidence="2 3">
    <name type="scientific">Chondrus crispus</name>
    <name type="common">Carrageen Irish moss</name>
    <name type="synonym">Polymorpha crispa</name>
    <dbReference type="NCBI Taxonomy" id="2769"/>
    <lineage>
        <taxon>Eukaryota</taxon>
        <taxon>Rhodophyta</taxon>
        <taxon>Florideophyceae</taxon>
        <taxon>Rhodymeniophycidae</taxon>
        <taxon>Gigartinales</taxon>
        <taxon>Gigartinaceae</taxon>
        <taxon>Chondrus</taxon>
    </lineage>
</organism>
<dbReference type="AlphaFoldDB" id="R7QAJ2"/>
<feature type="region of interest" description="Disordered" evidence="1">
    <location>
        <begin position="137"/>
        <end position="188"/>
    </location>
</feature>
<dbReference type="RefSeq" id="XP_005714893.1">
    <property type="nucleotide sequence ID" value="XM_005714836.1"/>
</dbReference>
<evidence type="ECO:0000256" key="1">
    <source>
        <dbReference type="SAM" id="MobiDB-lite"/>
    </source>
</evidence>